<organism evidence="14 15">
    <name type="scientific">Ophiophagus hannah</name>
    <name type="common">King cobra</name>
    <name type="synonym">Naja hannah</name>
    <dbReference type="NCBI Taxonomy" id="8665"/>
    <lineage>
        <taxon>Eukaryota</taxon>
        <taxon>Metazoa</taxon>
        <taxon>Chordata</taxon>
        <taxon>Craniata</taxon>
        <taxon>Vertebrata</taxon>
        <taxon>Euteleostomi</taxon>
        <taxon>Lepidosauria</taxon>
        <taxon>Squamata</taxon>
        <taxon>Bifurcata</taxon>
        <taxon>Unidentata</taxon>
        <taxon>Episquamata</taxon>
        <taxon>Toxicofera</taxon>
        <taxon>Serpentes</taxon>
        <taxon>Colubroidea</taxon>
        <taxon>Elapidae</taxon>
        <taxon>Elapinae</taxon>
        <taxon>Ophiophagus</taxon>
    </lineage>
</organism>
<reference evidence="14 15" key="1">
    <citation type="journal article" date="2013" name="Proc. Natl. Acad. Sci. U.S.A.">
        <title>The king cobra genome reveals dynamic gene evolution and adaptation in the snake venom system.</title>
        <authorList>
            <person name="Vonk F.J."/>
            <person name="Casewell N.R."/>
            <person name="Henkel C.V."/>
            <person name="Heimberg A.M."/>
            <person name="Jansen H.J."/>
            <person name="McCleary R.J."/>
            <person name="Kerkkamp H.M."/>
            <person name="Vos R.A."/>
            <person name="Guerreiro I."/>
            <person name="Calvete J.J."/>
            <person name="Wuster W."/>
            <person name="Woods A.E."/>
            <person name="Logan J.M."/>
            <person name="Harrison R.A."/>
            <person name="Castoe T.A."/>
            <person name="de Koning A.P."/>
            <person name="Pollock D.D."/>
            <person name="Yandell M."/>
            <person name="Calderon D."/>
            <person name="Renjifo C."/>
            <person name="Currier R.B."/>
            <person name="Salgado D."/>
            <person name="Pla D."/>
            <person name="Sanz L."/>
            <person name="Hyder A.S."/>
            <person name="Ribeiro J.M."/>
            <person name="Arntzen J.W."/>
            <person name="van den Thillart G.E."/>
            <person name="Boetzer M."/>
            <person name="Pirovano W."/>
            <person name="Dirks R.P."/>
            <person name="Spaink H.P."/>
            <person name="Duboule D."/>
            <person name="McGlinn E."/>
            <person name="Kini R.M."/>
            <person name="Richardson M.K."/>
        </authorList>
    </citation>
    <scope>NUCLEOTIDE SEQUENCE</scope>
    <source>
        <tissue evidence="14">Blood</tissue>
    </source>
</reference>
<dbReference type="Pfam" id="PF00001">
    <property type="entry name" value="7tm_1"/>
    <property type="match status" value="3"/>
</dbReference>
<feature type="transmembrane region" description="Helical" evidence="12">
    <location>
        <begin position="183"/>
        <end position="210"/>
    </location>
</feature>
<dbReference type="InterPro" id="IPR017452">
    <property type="entry name" value="GPCR_Rhodpsn_7TM"/>
</dbReference>
<evidence type="ECO:0000256" key="12">
    <source>
        <dbReference type="SAM" id="Phobius"/>
    </source>
</evidence>
<feature type="transmembrane region" description="Helical" evidence="12">
    <location>
        <begin position="492"/>
        <end position="514"/>
    </location>
</feature>
<evidence type="ECO:0000313" key="14">
    <source>
        <dbReference type="EMBL" id="ETE63055.1"/>
    </source>
</evidence>
<feature type="transmembrane region" description="Helical" evidence="12">
    <location>
        <begin position="453"/>
        <end position="472"/>
    </location>
</feature>
<feature type="transmembrane region" description="Helical" evidence="12">
    <location>
        <begin position="415"/>
        <end position="441"/>
    </location>
</feature>
<keyword evidence="8 14" id="KW-0675">Receptor</keyword>
<evidence type="ECO:0000256" key="8">
    <source>
        <dbReference type="ARBA" id="ARBA00023170"/>
    </source>
</evidence>
<keyword evidence="4 12" id="KW-1133">Transmembrane helix</keyword>
<evidence type="ECO:0000313" key="15">
    <source>
        <dbReference type="Proteomes" id="UP000018936"/>
    </source>
</evidence>
<dbReference type="PANTHER" id="PTHR24225">
    <property type="entry name" value="CHEMOTACTIC RECEPTOR"/>
    <property type="match status" value="1"/>
</dbReference>
<keyword evidence="5" id="KW-0297">G-protein coupled receptor</keyword>
<keyword evidence="15" id="KW-1185">Reference proteome</keyword>
<accession>V8NLX3</accession>
<dbReference type="Gene3D" id="1.20.1070.10">
    <property type="entry name" value="Rhodopsin 7-helix transmembrane proteins"/>
    <property type="match status" value="3"/>
</dbReference>
<comment type="similarity">
    <text evidence="11">Belongs to the chemokine-like receptor (CMKLR) family.</text>
</comment>
<feature type="transmembrane region" description="Helical" evidence="12">
    <location>
        <begin position="363"/>
        <end position="383"/>
    </location>
</feature>
<feature type="transmembrane region" description="Helical" evidence="12">
    <location>
        <begin position="47"/>
        <end position="65"/>
    </location>
</feature>
<evidence type="ECO:0000256" key="3">
    <source>
        <dbReference type="ARBA" id="ARBA00022692"/>
    </source>
</evidence>
<dbReference type="PRINTS" id="PR00526">
    <property type="entry name" value="FMETLEUPHER"/>
</dbReference>
<feature type="transmembrane region" description="Helical" evidence="12">
    <location>
        <begin position="150"/>
        <end position="171"/>
    </location>
</feature>
<dbReference type="InterPro" id="IPR000826">
    <property type="entry name" value="Formyl_rcpt-rel"/>
</dbReference>
<feature type="transmembrane region" description="Helical" evidence="12">
    <location>
        <begin position="335"/>
        <end position="356"/>
    </location>
</feature>
<protein>
    <submittedName>
        <fullName evidence="14">G-protein coupled receptor 1</fullName>
    </submittedName>
</protein>
<keyword evidence="6 12" id="KW-0472">Membrane</keyword>
<keyword evidence="9" id="KW-0325">Glycoprotein</keyword>
<dbReference type="PANTHER" id="PTHR24225:SF0">
    <property type="entry name" value="N-FORMYL PEPTIDE RECEPTOR 2"/>
    <property type="match status" value="1"/>
</dbReference>
<evidence type="ECO:0000256" key="9">
    <source>
        <dbReference type="ARBA" id="ARBA00023180"/>
    </source>
</evidence>
<sequence length="557" mass="64214">MKKTVNTVWFFNLAIADIIFIFFLFFARAALVFQSSMSLALCKINGTLIFLTLYASVYLLMIISIDRCISVRHPVWAQNHRTPRLASFVALAVWILALVLCSPVMYFRQTEVNPTDKDPLNCCNSYGEFEVIKDAVMVINRCLSNKPYKVITAVIVPFFVFWLPYYVFLFIDMNYGTQPNMQMALYTGFPLVSCLAFINSCLNPIFYVFMGQNFRETLRRSLFSAFENAFTEEEMNYTMDGTEFLDFYLYSENLENTMRIVSLVIYGFIFVLGFLGNGLVIFITGFHMKKTVNTVWVLNLAIADFIFIFFLIFVHATVVFKWYTNQFLCKMNQTLMFLNLYASVYTLMVISIDCCIFIRHSAFFVALGVWILALVLSSPYLYFGGTTKDPFVNNTICFNDYGNNIHTKMSRRHNIISSFIFAFVIPFTVIFLCYGAIVLKLRSSQLFQASKPYKIITALIVTFFVCWFPYHVFSFIDLKYSSRPDMSLVVNIGDIIASCLAFINSCINPILYVFMVRGFKDSLKLSLFSALENVFMEEVRQTSTTNKTRSSAESNRE</sequence>
<feature type="domain" description="G-protein coupled receptors family 1 profile" evidence="13">
    <location>
        <begin position="1"/>
        <end position="207"/>
    </location>
</feature>
<keyword evidence="10" id="KW-0807">Transducer</keyword>
<evidence type="ECO:0000256" key="7">
    <source>
        <dbReference type="ARBA" id="ARBA00023157"/>
    </source>
</evidence>
<evidence type="ECO:0000256" key="4">
    <source>
        <dbReference type="ARBA" id="ARBA00022989"/>
    </source>
</evidence>
<evidence type="ECO:0000256" key="2">
    <source>
        <dbReference type="ARBA" id="ARBA00022475"/>
    </source>
</evidence>
<feature type="transmembrane region" description="Helical" evidence="12">
    <location>
        <begin position="260"/>
        <end position="283"/>
    </location>
</feature>
<dbReference type="AlphaFoldDB" id="V8NLX3"/>
<evidence type="ECO:0000256" key="10">
    <source>
        <dbReference type="ARBA" id="ARBA00023224"/>
    </source>
</evidence>
<keyword evidence="3 12" id="KW-0812">Transmembrane</keyword>
<proteinExistence type="inferred from homology"/>
<feature type="transmembrane region" description="Helical" evidence="12">
    <location>
        <begin position="295"/>
        <end position="323"/>
    </location>
</feature>
<feature type="non-terminal residue" evidence="14">
    <location>
        <position position="1"/>
    </location>
</feature>
<feature type="domain" description="G-protein coupled receptors family 1 profile" evidence="13">
    <location>
        <begin position="276"/>
        <end position="512"/>
    </location>
</feature>
<evidence type="ECO:0000259" key="13">
    <source>
        <dbReference type="PROSITE" id="PS50262"/>
    </source>
</evidence>
<comment type="subcellular location">
    <subcellularLocation>
        <location evidence="1">Cell membrane</location>
        <topology evidence="1">Multi-pass membrane protein</topology>
    </subcellularLocation>
</comment>
<dbReference type="PROSITE" id="PS50262">
    <property type="entry name" value="G_PROTEIN_RECEP_F1_2"/>
    <property type="match status" value="2"/>
</dbReference>
<comment type="caution">
    <text evidence="14">The sequence shown here is derived from an EMBL/GenBank/DDBJ whole genome shotgun (WGS) entry which is preliminary data.</text>
</comment>
<dbReference type="GO" id="GO:0006954">
    <property type="term" value="P:inflammatory response"/>
    <property type="evidence" value="ECO:0007669"/>
    <property type="project" value="TreeGrafter"/>
</dbReference>
<dbReference type="GO" id="GO:0004875">
    <property type="term" value="F:complement receptor activity"/>
    <property type="evidence" value="ECO:0007669"/>
    <property type="project" value="TreeGrafter"/>
</dbReference>
<feature type="transmembrane region" description="Helical" evidence="12">
    <location>
        <begin position="85"/>
        <end position="107"/>
    </location>
</feature>
<dbReference type="GO" id="GO:0007200">
    <property type="term" value="P:phospholipase C-activating G protein-coupled receptor signaling pathway"/>
    <property type="evidence" value="ECO:0007669"/>
    <property type="project" value="TreeGrafter"/>
</dbReference>
<dbReference type="PRINTS" id="PR00237">
    <property type="entry name" value="GPCRRHODOPSN"/>
</dbReference>
<dbReference type="SUPFAM" id="SSF81321">
    <property type="entry name" value="Family A G protein-coupled receptor-like"/>
    <property type="match status" value="2"/>
</dbReference>
<dbReference type="GO" id="GO:0005886">
    <property type="term" value="C:plasma membrane"/>
    <property type="evidence" value="ECO:0007669"/>
    <property type="project" value="UniProtKB-SubCell"/>
</dbReference>
<keyword evidence="2" id="KW-1003">Cell membrane</keyword>
<evidence type="ECO:0000256" key="1">
    <source>
        <dbReference type="ARBA" id="ARBA00004651"/>
    </source>
</evidence>
<evidence type="ECO:0000256" key="5">
    <source>
        <dbReference type="ARBA" id="ARBA00023040"/>
    </source>
</evidence>
<keyword evidence="7" id="KW-1015">Disulfide bond</keyword>
<evidence type="ECO:0000256" key="6">
    <source>
        <dbReference type="ARBA" id="ARBA00023136"/>
    </source>
</evidence>
<dbReference type="Proteomes" id="UP000018936">
    <property type="component" value="Unassembled WGS sequence"/>
</dbReference>
<dbReference type="InterPro" id="IPR000276">
    <property type="entry name" value="GPCR_Rhodpsn"/>
</dbReference>
<gene>
    <name evidence="14" type="primary">GPR1</name>
    <name evidence="14" type="ORF">L345_11190</name>
</gene>
<dbReference type="EMBL" id="AZIM01002934">
    <property type="protein sequence ID" value="ETE63055.1"/>
    <property type="molecule type" value="Genomic_DNA"/>
</dbReference>
<feature type="transmembrane region" description="Helical" evidence="12">
    <location>
        <begin position="7"/>
        <end position="27"/>
    </location>
</feature>
<evidence type="ECO:0000256" key="11">
    <source>
        <dbReference type="ARBA" id="ARBA00025736"/>
    </source>
</evidence>
<dbReference type="GO" id="GO:0007204">
    <property type="term" value="P:positive regulation of cytosolic calcium ion concentration"/>
    <property type="evidence" value="ECO:0007669"/>
    <property type="project" value="TreeGrafter"/>
</dbReference>
<name>V8NLX3_OPHHA</name>
<dbReference type="GO" id="GO:0004982">
    <property type="term" value="F:N-formyl peptide receptor activity"/>
    <property type="evidence" value="ECO:0007669"/>
    <property type="project" value="TreeGrafter"/>
</dbReference>
<dbReference type="OrthoDB" id="6088892at2759"/>